<sequence>MTQQLAAHIQTKISETLGVAIESANPVSGGDIAESYRVTAGKQAFFVKIRPQNAPPELLPCEAVGLNAIAATGSIDTPEVIASDKDFLVLPALTPKRADEEHWRTLGRGLAKLHSAPQTEFGFVHDNFCGLTLQPNPRTANGFDFFAEHRLLHQTQLAFDKGLLTAKDCQELELLAGRLSRWIPAQAPSLVHGDLWSGNQMCTEQGSVVIDPAAHWGWREVDIGMSLMFGGFERAFYDSYQEHFPMENRWQERMPLYNLYHWLNHLNLFGGQYLPEVRSTLQRFC</sequence>
<dbReference type="RefSeq" id="WP_095505106.1">
    <property type="nucleotide sequence ID" value="NZ_BSNC01000004.1"/>
</dbReference>
<dbReference type="Proteomes" id="UP001161422">
    <property type="component" value="Unassembled WGS sequence"/>
</dbReference>
<accession>A0AA37W1M8</accession>
<dbReference type="EMBL" id="BSNC01000004">
    <property type="protein sequence ID" value="GLP96462.1"/>
    <property type="molecule type" value="Genomic_DNA"/>
</dbReference>
<dbReference type="AlphaFoldDB" id="A0AA37W1M8"/>
<organism evidence="3 4">
    <name type="scientific">Paraferrimonas sedimenticola</name>
    <dbReference type="NCBI Taxonomy" id="375674"/>
    <lineage>
        <taxon>Bacteria</taxon>
        <taxon>Pseudomonadati</taxon>
        <taxon>Pseudomonadota</taxon>
        <taxon>Gammaproteobacteria</taxon>
        <taxon>Alteromonadales</taxon>
        <taxon>Ferrimonadaceae</taxon>
        <taxon>Paraferrimonas</taxon>
    </lineage>
</organism>
<evidence type="ECO:0000313" key="4">
    <source>
        <dbReference type="Proteomes" id="UP001161422"/>
    </source>
</evidence>
<dbReference type="InterPro" id="IPR011009">
    <property type="entry name" value="Kinase-like_dom_sf"/>
</dbReference>
<keyword evidence="2" id="KW-0418">Kinase</keyword>
<dbReference type="GO" id="GO:0016301">
    <property type="term" value="F:kinase activity"/>
    <property type="evidence" value="ECO:0007669"/>
    <property type="project" value="UniProtKB-UniRule"/>
</dbReference>
<name>A0AA37W1M8_9GAMM</name>
<reference evidence="3" key="2">
    <citation type="submission" date="2023-01" db="EMBL/GenBank/DDBJ databases">
        <title>Draft genome sequence of Paraferrimonas sedimenticola strain NBRC 101628.</title>
        <authorList>
            <person name="Sun Q."/>
            <person name="Mori K."/>
        </authorList>
    </citation>
    <scope>NUCLEOTIDE SEQUENCE</scope>
    <source>
        <strain evidence="3">NBRC 101628</strain>
    </source>
</reference>
<keyword evidence="2" id="KW-0808">Transferase</keyword>
<evidence type="ECO:0008006" key="5">
    <source>
        <dbReference type="Google" id="ProtNLM"/>
    </source>
</evidence>
<evidence type="ECO:0000256" key="1">
    <source>
        <dbReference type="ARBA" id="ARBA00009460"/>
    </source>
</evidence>
<proteinExistence type="inferred from homology"/>
<dbReference type="Pfam" id="PF03881">
    <property type="entry name" value="Fructosamin_kin"/>
    <property type="match status" value="1"/>
</dbReference>
<dbReference type="Gene3D" id="3.90.1200.10">
    <property type="match status" value="1"/>
</dbReference>
<dbReference type="SUPFAM" id="SSF56112">
    <property type="entry name" value="Protein kinase-like (PK-like)"/>
    <property type="match status" value="1"/>
</dbReference>
<evidence type="ECO:0000313" key="3">
    <source>
        <dbReference type="EMBL" id="GLP96462.1"/>
    </source>
</evidence>
<comment type="similarity">
    <text evidence="1 2">Belongs to the fructosamine kinase family.</text>
</comment>
<comment type="caution">
    <text evidence="3">The sequence shown here is derived from an EMBL/GenBank/DDBJ whole genome shotgun (WGS) entry which is preliminary data.</text>
</comment>
<reference evidence="3" key="1">
    <citation type="journal article" date="2014" name="Int. J. Syst. Evol. Microbiol.">
        <title>Complete genome sequence of Corynebacterium casei LMG S-19264T (=DSM 44701T), isolated from a smear-ripened cheese.</title>
        <authorList>
            <consortium name="US DOE Joint Genome Institute (JGI-PGF)"/>
            <person name="Walter F."/>
            <person name="Albersmeier A."/>
            <person name="Kalinowski J."/>
            <person name="Ruckert C."/>
        </authorList>
    </citation>
    <scope>NUCLEOTIDE SEQUENCE</scope>
    <source>
        <strain evidence="3">NBRC 101628</strain>
    </source>
</reference>
<dbReference type="InterPro" id="IPR016477">
    <property type="entry name" value="Fructo-/Ketosamine-3-kinase"/>
</dbReference>
<dbReference type="PANTHER" id="PTHR12149:SF8">
    <property type="entry name" value="PROTEIN-RIBULOSAMINE 3-KINASE"/>
    <property type="match status" value="1"/>
</dbReference>
<gene>
    <name evidence="3" type="ORF">GCM10007895_17680</name>
</gene>
<protein>
    <recommendedName>
        <fullName evidence="5">Fructosamine-3-kinase</fullName>
    </recommendedName>
</protein>
<dbReference type="Gene3D" id="3.30.200.20">
    <property type="entry name" value="Phosphorylase Kinase, domain 1"/>
    <property type="match status" value="1"/>
</dbReference>
<evidence type="ECO:0000256" key="2">
    <source>
        <dbReference type="PIRNR" id="PIRNR006221"/>
    </source>
</evidence>
<keyword evidence="4" id="KW-1185">Reference proteome</keyword>
<dbReference type="PIRSF" id="PIRSF006221">
    <property type="entry name" value="Ketosamine-3-kinase"/>
    <property type="match status" value="1"/>
</dbReference>
<dbReference type="PANTHER" id="PTHR12149">
    <property type="entry name" value="FRUCTOSAMINE 3 KINASE-RELATED PROTEIN"/>
    <property type="match status" value="1"/>
</dbReference>